<dbReference type="NCBIfam" id="TIGR00254">
    <property type="entry name" value="GGDEF"/>
    <property type="match status" value="1"/>
</dbReference>
<dbReference type="GO" id="GO:1902201">
    <property type="term" value="P:negative regulation of bacterial-type flagellum-dependent cell motility"/>
    <property type="evidence" value="ECO:0007669"/>
    <property type="project" value="TreeGrafter"/>
</dbReference>
<keyword evidence="4" id="KW-0812">Transmembrane</keyword>
<dbReference type="InterPro" id="IPR050469">
    <property type="entry name" value="Diguanylate_Cyclase"/>
</dbReference>
<dbReference type="InterPro" id="IPR029787">
    <property type="entry name" value="Nucleotide_cyclase"/>
</dbReference>
<feature type="coiled-coil region" evidence="3">
    <location>
        <begin position="247"/>
        <end position="295"/>
    </location>
</feature>
<keyword evidence="4" id="KW-0472">Membrane</keyword>
<evidence type="ECO:0000313" key="7">
    <source>
        <dbReference type="Proteomes" id="UP000501648"/>
    </source>
</evidence>
<proteinExistence type="predicted"/>
<sequence>MNLLSKNSLAVHLLRIIFGSYFLVTLIVTCLQLGAEYEHTQSGVDNELRAMEQTFGASLASSTWRFQGDVQKATLRGISNLPVVTGVKIEDPQGRLVMALGNIIEQDGRHIHVDGDGIRSALQPGFFDAATNHRFPILYRDEHGVTHDIGAWTVYSSRHVVIKKVAYGFTLILINSIIKTLVLWFIFLYVFNRWLGQPIAQLADFVSGQNLSQPDQSQHPQTPQSIYLPGKQRHELHFLAEAINAMLSNLRKQAAQNRALYAQLEQEKESLRLLNKSLELRIAERTHDLAQANERLRSLSLTDGLTGIANRRSFDETLDQEWRRSVRHAKPLTVAFIDVDWFKPYNDHYGHVAGDAVLRRVAQTLQDTIGRAGETVARYGGEEFAVIVADTDGQRGLQIVQRMCDAIYALDLPHAGSMLGRLTISCGVASCIPAHPEARLETLMQAADAALYQAKTEGRNRVLMAPPMPPPPALSE</sequence>
<evidence type="ECO:0000256" key="1">
    <source>
        <dbReference type="ARBA" id="ARBA00012528"/>
    </source>
</evidence>
<dbReference type="FunFam" id="3.30.70.270:FF:000001">
    <property type="entry name" value="Diguanylate cyclase domain protein"/>
    <property type="match status" value="1"/>
</dbReference>
<dbReference type="Proteomes" id="UP000501648">
    <property type="component" value="Chromosome"/>
</dbReference>
<name>A0A6M3ZN61_9BURK</name>
<feature type="transmembrane region" description="Helical" evidence="4">
    <location>
        <begin position="165"/>
        <end position="191"/>
    </location>
</feature>
<dbReference type="SUPFAM" id="SSF55073">
    <property type="entry name" value="Nucleotide cyclase"/>
    <property type="match status" value="1"/>
</dbReference>
<dbReference type="InterPro" id="IPR000160">
    <property type="entry name" value="GGDEF_dom"/>
</dbReference>
<accession>A0A6M3ZN61</accession>
<dbReference type="Gene3D" id="6.10.340.10">
    <property type="match status" value="1"/>
</dbReference>
<comment type="catalytic activity">
    <reaction evidence="2">
        <text>2 GTP = 3',3'-c-di-GMP + 2 diphosphate</text>
        <dbReference type="Rhea" id="RHEA:24898"/>
        <dbReference type="ChEBI" id="CHEBI:33019"/>
        <dbReference type="ChEBI" id="CHEBI:37565"/>
        <dbReference type="ChEBI" id="CHEBI:58805"/>
        <dbReference type="EC" id="2.7.7.65"/>
    </reaction>
</comment>
<organism evidence="6 7">
    <name type="scientific">Herbaspirillum rubrisubalbicans Os34</name>
    <dbReference type="NCBI Taxonomy" id="1235827"/>
    <lineage>
        <taxon>Bacteria</taxon>
        <taxon>Pseudomonadati</taxon>
        <taxon>Pseudomonadota</taxon>
        <taxon>Betaproteobacteria</taxon>
        <taxon>Burkholderiales</taxon>
        <taxon>Oxalobacteraceae</taxon>
        <taxon>Herbaspirillum</taxon>
    </lineage>
</organism>
<evidence type="ECO:0000313" key="6">
    <source>
        <dbReference type="EMBL" id="QJP99379.1"/>
    </source>
</evidence>
<keyword evidence="3" id="KW-0175">Coiled coil</keyword>
<dbReference type="RefSeq" id="WP_017451446.1">
    <property type="nucleotide sequence ID" value="NZ_CP008956.1"/>
</dbReference>
<evidence type="ECO:0000259" key="5">
    <source>
        <dbReference type="PROSITE" id="PS50887"/>
    </source>
</evidence>
<dbReference type="Gene3D" id="3.30.70.270">
    <property type="match status" value="1"/>
</dbReference>
<dbReference type="CDD" id="cd01949">
    <property type="entry name" value="GGDEF"/>
    <property type="match status" value="1"/>
</dbReference>
<evidence type="ECO:0000256" key="4">
    <source>
        <dbReference type="SAM" id="Phobius"/>
    </source>
</evidence>
<dbReference type="InterPro" id="IPR043128">
    <property type="entry name" value="Rev_trsase/Diguanyl_cyclase"/>
</dbReference>
<dbReference type="PROSITE" id="PS50887">
    <property type="entry name" value="GGDEF"/>
    <property type="match status" value="1"/>
</dbReference>
<dbReference type="PANTHER" id="PTHR45138:SF9">
    <property type="entry name" value="DIGUANYLATE CYCLASE DGCM-RELATED"/>
    <property type="match status" value="1"/>
</dbReference>
<dbReference type="Pfam" id="PF00990">
    <property type="entry name" value="GGDEF"/>
    <property type="match status" value="1"/>
</dbReference>
<reference evidence="6 7" key="1">
    <citation type="journal article" date="2012" name="J. Bacteriol.">
        <title>Genome sequence of the pathogenic Herbaspirillum seropedicae strain Os34, isolated from rice roots.</title>
        <authorList>
            <person name="Ye W."/>
            <person name="Ye S."/>
            <person name="Liu J."/>
            <person name="Chang S."/>
            <person name="Chen M."/>
            <person name="Zhu B."/>
            <person name="Guo L."/>
            <person name="An Q."/>
        </authorList>
    </citation>
    <scope>NUCLEOTIDE SEQUENCE [LARGE SCALE GENOMIC DNA]</scope>
    <source>
        <strain evidence="6 7">Os34</strain>
    </source>
</reference>
<feature type="transmembrane region" description="Helical" evidence="4">
    <location>
        <begin position="12"/>
        <end position="31"/>
    </location>
</feature>
<evidence type="ECO:0000256" key="2">
    <source>
        <dbReference type="ARBA" id="ARBA00034247"/>
    </source>
</evidence>
<feature type="domain" description="GGDEF" evidence="5">
    <location>
        <begin position="330"/>
        <end position="467"/>
    </location>
</feature>
<dbReference type="GO" id="GO:0052621">
    <property type="term" value="F:diguanylate cyclase activity"/>
    <property type="evidence" value="ECO:0007669"/>
    <property type="project" value="UniProtKB-EC"/>
</dbReference>
<dbReference type="EC" id="2.7.7.65" evidence="1"/>
<dbReference type="GO" id="GO:0005886">
    <property type="term" value="C:plasma membrane"/>
    <property type="evidence" value="ECO:0007669"/>
    <property type="project" value="TreeGrafter"/>
</dbReference>
<dbReference type="GO" id="GO:0043709">
    <property type="term" value="P:cell adhesion involved in single-species biofilm formation"/>
    <property type="evidence" value="ECO:0007669"/>
    <property type="project" value="TreeGrafter"/>
</dbReference>
<dbReference type="AlphaFoldDB" id="A0A6M3ZN61"/>
<dbReference type="EMBL" id="CP008956">
    <property type="protein sequence ID" value="QJP99379.1"/>
    <property type="molecule type" value="Genomic_DNA"/>
</dbReference>
<dbReference type="PANTHER" id="PTHR45138">
    <property type="entry name" value="REGULATORY COMPONENTS OF SENSORY TRANSDUCTION SYSTEM"/>
    <property type="match status" value="1"/>
</dbReference>
<keyword evidence="4" id="KW-1133">Transmembrane helix</keyword>
<protein>
    <recommendedName>
        <fullName evidence="1">diguanylate cyclase</fullName>
        <ecNumber evidence="1">2.7.7.65</ecNumber>
    </recommendedName>
</protein>
<evidence type="ECO:0000256" key="3">
    <source>
        <dbReference type="SAM" id="Coils"/>
    </source>
</evidence>
<gene>
    <name evidence="6" type="ORF">C798_03800</name>
</gene>
<dbReference type="SMART" id="SM00267">
    <property type="entry name" value="GGDEF"/>
    <property type="match status" value="1"/>
</dbReference>